<dbReference type="Proteomes" id="UP001221328">
    <property type="component" value="Unassembled WGS sequence"/>
</dbReference>
<name>A0ABT5G3W6_9ACTN</name>
<keyword evidence="2" id="KW-0732">Signal</keyword>
<sequence length="74" mass="7010">MRDRAAAGAALAALLVSGLLTGAALSAPGSGLGVRTEATVTVVGGGSPFGERTTGAGPGSEKGPGWTGETSRGR</sequence>
<keyword evidence="4" id="KW-1185">Reference proteome</keyword>
<accession>A0ABT5G3W6</accession>
<dbReference type="RefSeq" id="WP_272177936.1">
    <property type="nucleotide sequence ID" value="NZ_JAQOSK010000017.1"/>
</dbReference>
<proteinExistence type="predicted"/>
<feature type="chain" id="PRO_5046193144" evidence="2">
    <location>
        <begin position="27"/>
        <end position="74"/>
    </location>
</feature>
<evidence type="ECO:0000313" key="4">
    <source>
        <dbReference type="Proteomes" id="UP001221328"/>
    </source>
</evidence>
<evidence type="ECO:0000256" key="2">
    <source>
        <dbReference type="SAM" id="SignalP"/>
    </source>
</evidence>
<reference evidence="3 4" key="1">
    <citation type="journal article" date="2015" name="Int. J. Syst. Evol. Microbiol.">
        <title>Streptomyces gilvifuscus sp. nov., an actinomycete that produces antibacterial compounds isolated from soil.</title>
        <authorList>
            <person name="Nguyen T.M."/>
            <person name="Kim J."/>
        </authorList>
    </citation>
    <scope>NUCLEOTIDE SEQUENCE [LARGE SCALE GENOMIC DNA]</scope>
    <source>
        <strain evidence="3 4">T113</strain>
    </source>
</reference>
<protein>
    <submittedName>
        <fullName evidence="3">Uncharacterized protein</fullName>
    </submittedName>
</protein>
<evidence type="ECO:0000313" key="3">
    <source>
        <dbReference type="EMBL" id="MDC2959548.1"/>
    </source>
</evidence>
<feature type="compositionally biased region" description="Gly residues" evidence="1">
    <location>
        <begin position="56"/>
        <end position="66"/>
    </location>
</feature>
<dbReference type="EMBL" id="JAQOSK010000017">
    <property type="protein sequence ID" value="MDC2959548.1"/>
    <property type="molecule type" value="Genomic_DNA"/>
</dbReference>
<gene>
    <name evidence="3" type="ORF">PO587_34500</name>
</gene>
<feature type="signal peptide" evidence="2">
    <location>
        <begin position="1"/>
        <end position="26"/>
    </location>
</feature>
<comment type="caution">
    <text evidence="3">The sequence shown here is derived from an EMBL/GenBank/DDBJ whole genome shotgun (WGS) entry which is preliminary data.</text>
</comment>
<organism evidence="3 4">
    <name type="scientific">Streptomyces gilvifuscus</name>
    <dbReference type="NCBI Taxonomy" id="1550617"/>
    <lineage>
        <taxon>Bacteria</taxon>
        <taxon>Bacillati</taxon>
        <taxon>Actinomycetota</taxon>
        <taxon>Actinomycetes</taxon>
        <taxon>Kitasatosporales</taxon>
        <taxon>Streptomycetaceae</taxon>
        <taxon>Streptomyces</taxon>
    </lineage>
</organism>
<feature type="region of interest" description="Disordered" evidence="1">
    <location>
        <begin position="42"/>
        <end position="74"/>
    </location>
</feature>
<evidence type="ECO:0000256" key="1">
    <source>
        <dbReference type="SAM" id="MobiDB-lite"/>
    </source>
</evidence>